<evidence type="ECO:0000313" key="3">
    <source>
        <dbReference type="WBParaSite" id="nOo.2.0.1.t12905-RA"/>
    </source>
</evidence>
<dbReference type="AlphaFoldDB" id="A0A182EXK2"/>
<name>A0A182EXK2_ONCOC</name>
<dbReference type="STRING" id="42157.A0A182EXK2"/>
<reference evidence="3" key="1">
    <citation type="submission" date="2016-06" db="UniProtKB">
        <authorList>
            <consortium name="WormBaseParasite"/>
        </authorList>
    </citation>
    <scope>IDENTIFICATION</scope>
</reference>
<dbReference type="Proteomes" id="UP000271087">
    <property type="component" value="Unassembled WGS sequence"/>
</dbReference>
<evidence type="ECO:0000313" key="1">
    <source>
        <dbReference type="EMBL" id="VDN00255.1"/>
    </source>
</evidence>
<dbReference type="WBParaSite" id="nOo.2.0.1.t12905-RA">
    <property type="protein sequence ID" value="nOo.2.0.1.t12905-RA"/>
    <property type="gene ID" value="nOo.2.0.1.g12905"/>
</dbReference>
<proteinExistence type="predicted"/>
<gene>
    <name evidence="1" type="ORF">NOO_LOCUS12905</name>
</gene>
<evidence type="ECO:0000313" key="2">
    <source>
        <dbReference type="Proteomes" id="UP000271087"/>
    </source>
</evidence>
<organism evidence="3">
    <name type="scientific">Onchocerca ochengi</name>
    <name type="common">Filarial nematode worm</name>
    <dbReference type="NCBI Taxonomy" id="42157"/>
    <lineage>
        <taxon>Eukaryota</taxon>
        <taxon>Metazoa</taxon>
        <taxon>Ecdysozoa</taxon>
        <taxon>Nematoda</taxon>
        <taxon>Chromadorea</taxon>
        <taxon>Rhabditida</taxon>
        <taxon>Spirurina</taxon>
        <taxon>Spiruromorpha</taxon>
        <taxon>Filarioidea</taxon>
        <taxon>Onchocercidae</taxon>
        <taxon>Onchocerca</taxon>
    </lineage>
</organism>
<dbReference type="SUPFAM" id="SSF46966">
    <property type="entry name" value="Spectrin repeat"/>
    <property type="match status" value="1"/>
</dbReference>
<reference evidence="1 2" key="2">
    <citation type="submission" date="2018-08" db="EMBL/GenBank/DDBJ databases">
        <authorList>
            <person name="Laetsch R D."/>
            <person name="Stevens L."/>
            <person name="Kumar S."/>
            <person name="Blaxter L. M."/>
        </authorList>
    </citation>
    <scope>NUCLEOTIDE SEQUENCE [LARGE SCALE GENOMIC DNA]</scope>
</reference>
<sequence>MLNQLGAMETDMRNANAAMAGELAPLARQKAQKVIDDGRQIEHIDQRVSRFVTDIQNKLKQVEDLASERMDESKELIKDQLYRFEKWLTETEQLFAINGRLGSSLDDTIKFHKVHNDMFIEIMNKGLELNDLWSRIHELSVTDRQRLEEFKQRYESLKELVYKLIAANIRGETESVFVVRVIPRSLKPSTIE</sequence>
<keyword evidence="2" id="KW-1185">Reference proteome</keyword>
<protein>
    <submittedName>
        <fullName evidence="1 3">Uncharacterized protein</fullName>
    </submittedName>
</protein>
<accession>A0A182EXK2</accession>
<dbReference type="OrthoDB" id="5862874at2759"/>
<dbReference type="EMBL" id="UYRW01012474">
    <property type="protein sequence ID" value="VDN00255.1"/>
    <property type="molecule type" value="Genomic_DNA"/>
</dbReference>
<dbReference type="Gene3D" id="1.20.58.60">
    <property type="match status" value="1"/>
</dbReference>